<gene>
    <name evidence="3" type="ORF">WQQ_33020</name>
</gene>
<reference evidence="3 4" key="1">
    <citation type="journal article" date="2012" name="J. Bacteriol.">
        <title>Genome Sequence of n-Alkane-Degrading Hydrocarboniphaga effusa Strain AP103T (ATCC BAA-332T).</title>
        <authorList>
            <person name="Chang H.K."/>
            <person name="Zylstra G.J."/>
            <person name="Chae J.C."/>
        </authorList>
    </citation>
    <scope>NUCLEOTIDE SEQUENCE [LARGE SCALE GENOMIC DNA]</scope>
    <source>
        <strain evidence="3 4">AP103</strain>
    </source>
</reference>
<organism evidence="3 4">
    <name type="scientific">Hydrocarboniphaga effusa AP103</name>
    <dbReference type="NCBI Taxonomy" id="1172194"/>
    <lineage>
        <taxon>Bacteria</taxon>
        <taxon>Pseudomonadati</taxon>
        <taxon>Pseudomonadota</taxon>
        <taxon>Gammaproteobacteria</taxon>
        <taxon>Nevskiales</taxon>
        <taxon>Nevskiaceae</taxon>
        <taxon>Hydrocarboniphaga</taxon>
    </lineage>
</organism>
<comment type="caution">
    <text evidence="3">The sequence shown here is derived from an EMBL/GenBank/DDBJ whole genome shotgun (WGS) entry which is preliminary data.</text>
</comment>
<dbReference type="Proteomes" id="UP000003704">
    <property type="component" value="Unassembled WGS sequence"/>
</dbReference>
<dbReference type="STRING" id="1172194.WQQ_33020"/>
<name>I8T6Z5_9GAMM</name>
<sequence length="291" mass="31312">MLRQGGWTLIELMLSLSLGLIVTGSALALLMTTLATSRDALDLVRLNQDVRHLVNSMQRDFLRAGYWQAMDAVAHVSARCDLQILDAGAGSLTVRAIVSGGGSPCSAFGAPLSADLLPGRGLVISQLDPQGQPVVKKLRIETVVDASRLMVAGSLALPLVAAGSWTIDNPFSTIAQTGDCLVFGYDEDGDGRRSDQEWFGYRLDAGAHAVRGVNNARNCQSGDWENISDERTVAVSALRLQLPFSVLQTGAGTDLRRNVATLQMEASLKRDARADRQPQARARIRNDAQAW</sequence>
<keyword evidence="2" id="KW-0472">Membrane</keyword>
<dbReference type="AlphaFoldDB" id="I8T6Z5"/>
<evidence type="ECO:0000313" key="3">
    <source>
        <dbReference type="EMBL" id="EIT69720.1"/>
    </source>
</evidence>
<accession>I8T6Z5</accession>
<protein>
    <recommendedName>
        <fullName evidence="5">Prepilin-type N-terminal cleavage/methylation domain-containing protein</fullName>
    </recommendedName>
</protein>
<dbReference type="RefSeq" id="WP_007186241.1">
    <property type="nucleotide sequence ID" value="NZ_AKGD01000002.1"/>
</dbReference>
<evidence type="ECO:0008006" key="5">
    <source>
        <dbReference type="Google" id="ProtNLM"/>
    </source>
</evidence>
<keyword evidence="4" id="KW-1185">Reference proteome</keyword>
<feature type="region of interest" description="Disordered" evidence="1">
    <location>
        <begin position="270"/>
        <end position="291"/>
    </location>
</feature>
<dbReference type="OrthoDB" id="7066580at2"/>
<keyword evidence="2" id="KW-1133">Transmembrane helix</keyword>
<evidence type="ECO:0000256" key="2">
    <source>
        <dbReference type="SAM" id="Phobius"/>
    </source>
</evidence>
<keyword evidence="2" id="KW-0812">Transmembrane</keyword>
<evidence type="ECO:0000313" key="4">
    <source>
        <dbReference type="Proteomes" id="UP000003704"/>
    </source>
</evidence>
<feature type="transmembrane region" description="Helical" evidence="2">
    <location>
        <begin position="12"/>
        <end position="35"/>
    </location>
</feature>
<proteinExistence type="predicted"/>
<evidence type="ECO:0000256" key="1">
    <source>
        <dbReference type="SAM" id="MobiDB-lite"/>
    </source>
</evidence>
<dbReference type="EMBL" id="AKGD01000002">
    <property type="protein sequence ID" value="EIT69720.1"/>
    <property type="molecule type" value="Genomic_DNA"/>
</dbReference>